<keyword evidence="3" id="KW-0540">Nuclease</keyword>
<dbReference type="GO" id="GO:0003676">
    <property type="term" value="F:nucleic acid binding"/>
    <property type="evidence" value="ECO:0007669"/>
    <property type="project" value="InterPro"/>
</dbReference>
<evidence type="ECO:0000259" key="8">
    <source>
        <dbReference type="Pfam" id="PF02272"/>
    </source>
</evidence>
<dbReference type="InterPro" id="IPR038763">
    <property type="entry name" value="DHH_sf"/>
</dbReference>
<dbReference type="Pfam" id="PF02272">
    <property type="entry name" value="DHHA1"/>
    <property type="match status" value="1"/>
</dbReference>
<dbReference type="Proteomes" id="UP000179264">
    <property type="component" value="Unassembled WGS sequence"/>
</dbReference>
<reference evidence="10 11" key="1">
    <citation type="journal article" date="2016" name="Nat. Commun.">
        <title>Thousands of microbial genomes shed light on interconnected biogeochemical processes in an aquifer system.</title>
        <authorList>
            <person name="Anantharaman K."/>
            <person name="Brown C.T."/>
            <person name="Hug L.A."/>
            <person name="Sharon I."/>
            <person name="Castelle C.J."/>
            <person name="Probst A.J."/>
            <person name="Thomas B.C."/>
            <person name="Singh A."/>
            <person name="Wilkins M.J."/>
            <person name="Karaoz U."/>
            <person name="Brodie E.L."/>
            <person name="Williams K.H."/>
            <person name="Hubbard S.S."/>
            <person name="Banfield J.F."/>
        </authorList>
    </citation>
    <scope>NUCLEOTIDE SEQUENCE [LARGE SCALE GENOMIC DNA]</scope>
</reference>
<proteinExistence type="inferred from homology"/>
<dbReference type="EMBL" id="MHVL01000027">
    <property type="protein sequence ID" value="OHA93103.1"/>
    <property type="molecule type" value="Genomic_DNA"/>
</dbReference>
<evidence type="ECO:0000256" key="4">
    <source>
        <dbReference type="ARBA" id="ARBA00022801"/>
    </source>
</evidence>
<evidence type="ECO:0000313" key="10">
    <source>
        <dbReference type="EMBL" id="OHA93103.1"/>
    </source>
</evidence>
<comment type="similarity">
    <text evidence="1">Belongs to the RecJ family.</text>
</comment>
<sequence length="607" mass="67960">MKTYAIREEIPKDVYEALRAHDPLVRSLLYSRGVTDGAAADVFLNPNYDTHTHDPFLLLNMDKVVERILKAIESNEKVAIYSDYDCDGIPGAVVLHDFLKKIGFTNFVNYIPMRNEEGYGLNHDAIESLIADDVKLIITIDCGITDYTHAEFAQSEGIDLIITDHHIPGKEVPKAFAVINPKQKGCKYPEKMICGSGVIFKVVQALMKTMSRTALDMNPKMSKAVLDIPLGWEKWLLDMVGLATFSDMVPLVGENRVFSYYGMKVLRKSPRVGLMKMFKSLKINQQTVTEDDIAFMITPRINAASRMGIPRDAFTLLSTTDEVEAGKYAEHLNKNNDERKGVVGSMVKEIKKWIASRDEIPPKQSINKAQANATTESATTAMRGVIVHGNPLWKPSLLGLVANSFSDEHSRPVFFWGREGNKEGSTIIKGSCRAGGDTDVVKLMEKVKDILVDYGGHTGAGGFSLLQENIHMLEERLNEAFQKLAQEEEIILDTLVDTKLSLDDVNWQTYSHIEKFAPFGLANPKPLFLFENIIVDAVKQFGKDKNHLELKFKKSDGKDVTAIAFFSTQEKFPVSLDSGNVINLVATLEKSTFRNFPELRLRIVDIF</sequence>
<dbReference type="InterPro" id="IPR051673">
    <property type="entry name" value="SSDNA_exonuclease_RecJ"/>
</dbReference>
<comment type="caution">
    <text evidence="10">The sequence shown here is derived from an EMBL/GenBank/DDBJ whole genome shotgun (WGS) entry which is preliminary data.</text>
</comment>
<dbReference type="Gene3D" id="2.40.50.460">
    <property type="match status" value="1"/>
</dbReference>
<evidence type="ECO:0000256" key="6">
    <source>
        <dbReference type="SAM" id="Coils"/>
    </source>
</evidence>
<dbReference type="InterPro" id="IPR001667">
    <property type="entry name" value="DDH_dom"/>
</dbReference>
<dbReference type="InterPro" id="IPR003156">
    <property type="entry name" value="DHHA1_dom"/>
</dbReference>
<evidence type="ECO:0000313" key="11">
    <source>
        <dbReference type="Proteomes" id="UP000179264"/>
    </source>
</evidence>
<evidence type="ECO:0000256" key="5">
    <source>
        <dbReference type="ARBA" id="ARBA00022839"/>
    </source>
</evidence>
<keyword evidence="4" id="KW-0378">Hydrolase</keyword>
<gene>
    <name evidence="10" type="ORF">A2W58_03450</name>
</gene>
<evidence type="ECO:0000259" key="7">
    <source>
        <dbReference type="Pfam" id="PF01368"/>
    </source>
</evidence>
<evidence type="ECO:0000256" key="1">
    <source>
        <dbReference type="ARBA" id="ARBA00005915"/>
    </source>
</evidence>
<dbReference type="InterPro" id="IPR041122">
    <property type="entry name" value="RecJ_OB"/>
</dbReference>
<dbReference type="NCBIfam" id="TIGR00644">
    <property type="entry name" value="recJ"/>
    <property type="match status" value="1"/>
</dbReference>
<dbReference type="PANTHER" id="PTHR30255:SF2">
    <property type="entry name" value="SINGLE-STRANDED-DNA-SPECIFIC EXONUCLEASE RECJ"/>
    <property type="match status" value="1"/>
</dbReference>
<dbReference type="AlphaFoldDB" id="A0A1G2T760"/>
<feature type="coiled-coil region" evidence="6">
    <location>
        <begin position="463"/>
        <end position="490"/>
    </location>
</feature>
<keyword evidence="6" id="KW-0175">Coiled coil</keyword>
<feature type="domain" description="DDH" evidence="7">
    <location>
        <begin position="77"/>
        <end position="225"/>
    </location>
</feature>
<organism evidence="10 11">
    <name type="scientific">Candidatus Zambryskibacteria bacterium RIFCSPHIGHO2_02_38_10.5</name>
    <dbReference type="NCBI Taxonomy" id="1802742"/>
    <lineage>
        <taxon>Bacteria</taxon>
        <taxon>Candidatus Zambryskiibacteriota</taxon>
    </lineage>
</organism>
<name>A0A1G2T760_9BACT</name>
<dbReference type="Gene3D" id="3.90.1640.30">
    <property type="match status" value="1"/>
</dbReference>
<keyword evidence="5 10" id="KW-0269">Exonuclease</keyword>
<dbReference type="Pfam" id="PF01368">
    <property type="entry name" value="DHH"/>
    <property type="match status" value="1"/>
</dbReference>
<protein>
    <recommendedName>
        <fullName evidence="2">Single-stranded-DNA-specific exonuclease RecJ</fullName>
    </recommendedName>
</protein>
<dbReference type="InterPro" id="IPR004610">
    <property type="entry name" value="RecJ"/>
</dbReference>
<evidence type="ECO:0000256" key="3">
    <source>
        <dbReference type="ARBA" id="ARBA00022722"/>
    </source>
</evidence>
<feature type="domain" description="RecJ OB" evidence="9">
    <location>
        <begin position="496"/>
        <end position="605"/>
    </location>
</feature>
<evidence type="ECO:0000256" key="2">
    <source>
        <dbReference type="ARBA" id="ARBA00019841"/>
    </source>
</evidence>
<accession>A0A1G2T760</accession>
<dbReference type="Pfam" id="PF17768">
    <property type="entry name" value="RecJ_OB"/>
    <property type="match status" value="1"/>
</dbReference>
<dbReference type="GO" id="GO:0006310">
    <property type="term" value="P:DNA recombination"/>
    <property type="evidence" value="ECO:0007669"/>
    <property type="project" value="InterPro"/>
</dbReference>
<feature type="domain" description="DHHA1" evidence="8">
    <location>
        <begin position="391"/>
        <end position="482"/>
    </location>
</feature>
<dbReference type="GO" id="GO:0006281">
    <property type="term" value="P:DNA repair"/>
    <property type="evidence" value="ECO:0007669"/>
    <property type="project" value="InterPro"/>
</dbReference>
<dbReference type="PANTHER" id="PTHR30255">
    <property type="entry name" value="SINGLE-STRANDED-DNA-SPECIFIC EXONUCLEASE RECJ"/>
    <property type="match status" value="1"/>
</dbReference>
<dbReference type="SUPFAM" id="SSF64182">
    <property type="entry name" value="DHH phosphoesterases"/>
    <property type="match status" value="1"/>
</dbReference>
<dbReference type="GO" id="GO:0008409">
    <property type="term" value="F:5'-3' exonuclease activity"/>
    <property type="evidence" value="ECO:0007669"/>
    <property type="project" value="InterPro"/>
</dbReference>
<evidence type="ECO:0000259" key="9">
    <source>
        <dbReference type="Pfam" id="PF17768"/>
    </source>
</evidence>